<dbReference type="OrthoDB" id="43034at2759"/>
<dbReference type="EMBL" id="FN649751">
    <property type="protein sequence ID" value="CBN77935.1"/>
    <property type="molecule type" value="Genomic_DNA"/>
</dbReference>
<accession>D8LT64</accession>
<dbReference type="InParanoid" id="D8LT64"/>
<gene>
    <name evidence="3" type="ORF">Esi_0081_0011</name>
</gene>
<dbReference type="Proteomes" id="UP000002630">
    <property type="component" value="Linkage Group LG26"/>
</dbReference>
<feature type="compositionally biased region" description="Gly residues" evidence="2">
    <location>
        <begin position="476"/>
        <end position="486"/>
    </location>
</feature>
<dbReference type="Pfam" id="PF10186">
    <property type="entry name" value="ATG14"/>
    <property type="match status" value="1"/>
</dbReference>
<dbReference type="PANTHER" id="PTHR15157">
    <property type="entry name" value="UV RADIATION RESISTANCE-ASSOCIATED GENE PROTEIN"/>
    <property type="match status" value="1"/>
</dbReference>
<protein>
    <submittedName>
        <fullName evidence="3">Uncharacterized protein</fullName>
    </submittedName>
</protein>
<feature type="compositionally biased region" description="Basic and acidic residues" evidence="2">
    <location>
        <begin position="518"/>
        <end position="528"/>
    </location>
</feature>
<keyword evidence="1" id="KW-0175">Coiled coil</keyword>
<evidence type="ECO:0000313" key="4">
    <source>
        <dbReference type="Proteomes" id="UP000002630"/>
    </source>
</evidence>
<dbReference type="PANTHER" id="PTHR15157:SF5">
    <property type="entry name" value="UV RADIATION RESISTANCE-ASSOCIATED GENE PROTEIN"/>
    <property type="match status" value="1"/>
</dbReference>
<reference evidence="3 4" key="1">
    <citation type="journal article" date="2010" name="Nature">
        <title>The Ectocarpus genome and the independent evolution of multicellularity in brown algae.</title>
        <authorList>
            <person name="Cock J.M."/>
            <person name="Sterck L."/>
            <person name="Rouze P."/>
            <person name="Scornet D."/>
            <person name="Allen A.E."/>
            <person name="Amoutzias G."/>
            <person name="Anthouard V."/>
            <person name="Artiguenave F."/>
            <person name="Aury J.M."/>
            <person name="Badger J.H."/>
            <person name="Beszteri B."/>
            <person name="Billiau K."/>
            <person name="Bonnet E."/>
            <person name="Bothwell J.H."/>
            <person name="Bowler C."/>
            <person name="Boyen C."/>
            <person name="Brownlee C."/>
            <person name="Carrano C.J."/>
            <person name="Charrier B."/>
            <person name="Cho G.Y."/>
            <person name="Coelho S.M."/>
            <person name="Collen J."/>
            <person name="Corre E."/>
            <person name="Da Silva C."/>
            <person name="Delage L."/>
            <person name="Delaroque N."/>
            <person name="Dittami S.M."/>
            <person name="Doulbeau S."/>
            <person name="Elias M."/>
            <person name="Farnham G."/>
            <person name="Gachon C.M."/>
            <person name="Gschloessl B."/>
            <person name="Heesch S."/>
            <person name="Jabbari K."/>
            <person name="Jubin C."/>
            <person name="Kawai H."/>
            <person name="Kimura K."/>
            <person name="Kloareg B."/>
            <person name="Kupper F.C."/>
            <person name="Lang D."/>
            <person name="Le Bail A."/>
            <person name="Leblanc C."/>
            <person name="Lerouge P."/>
            <person name="Lohr M."/>
            <person name="Lopez P.J."/>
            <person name="Martens C."/>
            <person name="Maumus F."/>
            <person name="Michel G."/>
            <person name="Miranda-Saavedra D."/>
            <person name="Morales J."/>
            <person name="Moreau H."/>
            <person name="Motomura T."/>
            <person name="Nagasato C."/>
            <person name="Napoli C.A."/>
            <person name="Nelson D.R."/>
            <person name="Nyvall-Collen P."/>
            <person name="Peters A.F."/>
            <person name="Pommier C."/>
            <person name="Potin P."/>
            <person name="Poulain J."/>
            <person name="Quesneville H."/>
            <person name="Read B."/>
            <person name="Rensing S.A."/>
            <person name="Ritter A."/>
            <person name="Rousvoal S."/>
            <person name="Samanta M."/>
            <person name="Samson G."/>
            <person name="Schroeder D.C."/>
            <person name="Segurens B."/>
            <person name="Strittmatter M."/>
            <person name="Tonon T."/>
            <person name="Tregear J.W."/>
            <person name="Valentin K."/>
            <person name="von Dassow P."/>
            <person name="Yamagishi T."/>
            <person name="Van de Peer Y."/>
            <person name="Wincker P."/>
        </authorList>
    </citation>
    <scope>NUCLEOTIDE SEQUENCE [LARGE SCALE GENOMIC DNA]</scope>
    <source>
        <strain evidence="4">Ec32 / CCAP1310/4</strain>
    </source>
</reference>
<proteinExistence type="predicted"/>
<name>D8LT64_ECTSI</name>
<feature type="region of interest" description="Disordered" evidence="2">
    <location>
        <begin position="378"/>
        <end position="528"/>
    </location>
</feature>
<evidence type="ECO:0000256" key="2">
    <source>
        <dbReference type="SAM" id="MobiDB-lite"/>
    </source>
</evidence>
<sequence>MAAAGRGWKCGVCNAKAGDLVCGACVTREAERRRAERAKRLGALESVREAATVAAQERGVAVQHDARLQKEEADECRLKDHVREVAKRVAEERIKVASAAFALKHHRDLLAAAESHLSREQASAVEMNEALLIGLRRHAEDAARTLRQRRWRKVVQLFVLLPVEPSMPPRREWPLRGKKNLGGGDHSPGTAPSTAESEEGREVTRLPPPGGGVAKAGGGGGGEVVSGVSTLVDLPLPNNGDYSQVPADVLMASLALVARLVAAVASCLGVSLPHPLFPAASTRYATISVDSSPRERSSQYPLCPLSKLAEIGVMGAASAVCKTMGAFDTALDLLRNDIVHLCVEGANVPVDSLWPAEALLLNLWELQQHAMSELRSSSPMVDVPLPMPRDPPEPKSAGFHRLGSRGGASGSRDRASAKASAQASDGYRRRKTAGMRSRLGLGLGFTTAAATPPPPPATEAGTALPGGGMEEDYEFVGGGGGDGGDGGGDDGVEDDGGGRDRGELRSEEADNPGGRGWRPREALGGRLG</sequence>
<dbReference type="GO" id="GO:0035493">
    <property type="term" value="P:SNARE complex assembly"/>
    <property type="evidence" value="ECO:0007669"/>
    <property type="project" value="TreeGrafter"/>
</dbReference>
<dbReference type="EMBL" id="FN649047">
    <property type="protein sequence ID" value="CBN77935.1"/>
    <property type="molecule type" value="Genomic_DNA"/>
</dbReference>
<dbReference type="InterPro" id="IPR018791">
    <property type="entry name" value="UV_resistance/autophagy_Atg14"/>
</dbReference>
<evidence type="ECO:0000313" key="3">
    <source>
        <dbReference type="EMBL" id="CBN77935.1"/>
    </source>
</evidence>
<dbReference type="AlphaFoldDB" id="D8LT64"/>
<organism evidence="3 4">
    <name type="scientific">Ectocarpus siliculosus</name>
    <name type="common">Brown alga</name>
    <name type="synonym">Conferva siliculosa</name>
    <dbReference type="NCBI Taxonomy" id="2880"/>
    <lineage>
        <taxon>Eukaryota</taxon>
        <taxon>Sar</taxon>
        <taxon>Stramenopiles</taxon>
        <taxon>Ochrophyta</taxon>
        <taxon>PX clade</taxon>
        <taxon>Phaeophyceae</taxon>
        <taxon>Ectocarpales</taxon>
        <taxon>Ectocarpaceae</taxon>
        <taxon>Ectocarpus</taxon>
    </lineage>
</organism>
<feature type="compositionally biased region" description="Basic and acidic residues" evidence="2">
    <location>
        <begin position="496"/>
        <end position="508"/>
    </location>
</feature>
<feature type="region of interest" description="Disordered" evidence="2">
    <location>
        <begin position="169"/>
        <end position="220"/>
    </location>
</feature>
<keyword evidence="4" id="KW-1185">Reference proteome</keyword>
<evidence type="ECO:0000256" key="1">
    <source>
        <dbReference type="ARBA" id="ARBA00023054"/>
    </source>
</evidence>
<dbReference type="GO" id="GO:0032991">
    <property type="term" value="C:protein-containing complex"/>
    <property type="evidence" value="ECO:0007669"/>
    <property type="project" value="UniProtKB-ARBA"/>
</dbReference>
<dbReference type="GO" id="GO:0000149">
    <property type="term" value="F:SNARE binding"/>
    <property type="evidence" value="ECO:0007669"/>
    <property type="project" value="TreeGrafter"/>
</dbReference>
<dbReference type="eggNOG" id="ENOG502SDEH">
    <property type="taxonomic scope" value="Eukaryota"/>
</dbReference>
<feature type="compositionally biased region" description="Gly residues" evidence="2">
    <location>
        <begin position="211"/>
        <end position="220"/>
    </location>
</feature>
<dbReference type="GO" id="GO:0000323">
    <property type="term" value="C:lytic vacuole"/>
    <property type="evidence" value="ECO:0007669"/>
    <property type="project" value="TreeGrafter"/>
</dbReference>
<dbReference type="GO" id="GO:0005768">
    <property type="term" value="C:endosome"/>
    <property type="evidence" value="ECO:0007669"/>
    <property type="project" value="TreeGrafter"/>
</dbReference>